<dbReference type="InterPro" id="IPR009389">
    <property type="entry name" value="DUF1045"/>
</dbReference>
<dbReference type="AlphaFoldDB" id="A0A242MTL8"/>
<gene>
    <name evidence="1" type="ORF">PAMC26577_15600</name>
</gene>
<proteinExistence type="predicted"/>
<protein>
    <submittedName>
        <fullName evidence="1">Protein RcsF</fullName>
    </submittedName>
</protein>
<organism evidence="1 2">
    <name type="scientific">Caballeronia sordidicola</name>
    <name type="common">Burkholderia sordidicola</name>
    <dbReference type="NCBI Taxonomy" id="196367"/>
    <lineage>
        <taxon>Bacteria</taxon>
        <taxon>Pseudomonadati</taxon>
        <taxon>Pseudomonadota</taxon>
        <taxon>Betaproteobacteria</taxon>
        <taxon>Burkholderiales</taxon>
        <taxon>Burkholderiaceae</taxon>
        <taxon>Caballeronia</taxon>
    </lineage>
</organism>
<sequence>MSAWTPDARIALYYAPPAASAWWHAGSEWLGRDAETGEFMEPPVVPALGQPVASLTVAPRRYGWHGTLVPPFHIAEGYNTEHVVLAAKEWAKRIAPFKAPLQAADLGRFVALRAAQSEHDGAIRDIAASALHALASLRARPSPEDTEKRLAPHLTPRQRALLLEWGYPYVLDEFRFHMTLSDSIDSEAQRTAIRTLWQARSEALGPLPFHGAALFVQAHRDAPFSLWQRLPFADAGARA</sequence>
<evidence type="ECO:0000313" key="2">
    <source>
        <dbReference type="Proteomes" id="UP000195221"/>
    </source>
</evidence>
<evidence type="ECO:0000313" key="1">
    <source>
        <dbReference type="EMBL" id="OTP74723.1"/>
    </source>
</evidence>
<comment type="caution">
    <text evidence="1">The sequence shown here is derived from an EMBL/GenBank/DDBJ whole genome shotgun (WGS) entry which is preliminary data.</text>
</comment>
<dbReference type="EMBL" id="NBTZ01000060">
    <property type="protein sequence ID" value="OTP74723.1"/>
    <property type="molecule type" value="Genomic_DNA"/>
</dbReference>
<dbReference type="Proteomes" id="UP000195221">
    <property type="component" value="Unassembled WGS sequence"/>
</dbReference>
<accession>A0A242MTL8</accession>
<name>A0A242MTL8_CABSO</name>
<dbReference type="RefSeq" id="WP_062170787.1">
    <property type="nucleotide sequence ID" value="NZ_MSRG01000055.1"/>
</dbReference>
<reference evidence="1 2" key="1">
    <citation type="submission" date="2017-03" db="EMBL/GenBank/DDBJ databases">
        <title>Genome analysis of strain PAMC 26577.</title>
        <authorList>
            <person name="Oh H.-M."/>
            <person name="Yang J.-A."/>
        </authorList>
    </citation>
    <scope>NUCLEOTIDE SEQUENCE [LARGE SCALE GENOMIC DNA]</scope>
    <source>
        <strain evidence="1 2">PAMC 26577</strain>
    </source>
</reference>
<dbReference type="Pfam" id="PF06299">
    <property type="entry name" value="DUF1045"/>
    <property type="match status" value="1"/>
</dbReference>